<keyword evidence="2" id="KW-1185">Reference proteome</keyword>
<evidence type="ECO:0000313" key="2">
    <source>
        <dbReference type="Proteomes" id="UP000184221"/>
    </source>
</evidence>
<proteinExistence type="predicted"/>
<name>A0A1M5N930_9RHOB</name>
<reference evidence="1 2" key="1">
    <citation type="submission" date="2016-11" db="EMBL/GenBank/DDBJ databases">
        <authorList>
            <person name="Jaros S."/>
            <person name="Januszkiewicz K."/>
            <person name="Wedrychowicz H."/>
        </authorList>
    </citation>
    <scope>NUCLEOTIDE SEQUENCE [LARGE SCALE GENOMIC DNA]</scope>
    <source>
        <strain evidence="1 2">DSM 29431</strain>
    </source>
</reference>
<organism evidence="1 2">
    <name type="scientific">Marivita hallyeonensis</name>
    <dbReference type="NCBI Taxonomy" id="996342"/>
    <lineage>
        <taxon>Bacteria</taxon>
        <taxon>Pseudomonadati</taxon>
        <taxon>Pseudomonadota</taxon>
        <taxon>Alphaproteobacteria</taxon>
        <taxon>Rhodobacterales</taxon>
        <taxon>Roseobacteraceae</taxon>
        <taxon>Marivita</taxon>
    </lineage>
</organism>
<dbReference type="RefSeq" id="WP_072776198.1">
    <property type="nucleotide sequence ID" value="NZ_FQXC01000001.1"/>
</dbReference>
<accession>A0A1M5N930</accession>
<dbReference type="EMBL" id="FQXC01000001">
    <property type="protein sequence ID" value="SHG85985.1"/>
    <property type="molecule type" value="Genomic_DNA"/>
</dbReference>
<gene>
    <name evidence="1" type="ORF">SAMN05443551_0815</name>
</gene>
<dbReference type="STRING" id="996342.SAMN05443551_0815"/>
<evidence type="ECO:0000313" key="1">
    <source>
        <dbReference type="EMBL" id="SHG85985.1"/>
    </source>
</evidence>
<sequence>MIQLQLQCIDNITPQIFTTRVIEPVLCHLENFSKSATQLLLGTALHESMGLKHRRQIGGPARSFFQMEPATHDDIWNNYLAYRDDLRGRVEALMSLPNADKHVELEFNDNYAAGMARVHYLRSPDPLPKSDDIVGHSNYWKKHYNTAKGKGTPTKYQNDWTAHGGPKVYFRSDCTV</sequence>
<dbReference type="Proteomes" id="UP000184221">
    <property type="component" value="Unassembled WGS sequence"/>
</dbReference>
<protein>
    <submittedName>
        <fullName evidence="1">Uncharacterized protein</fullName>
    </submittedName>
</protein>
<dbReference type="AlphaFoldDB" id="A0A1M5N930"/>